<evidence type="ECO:0000256" key="1">
    <source>
        <dbReference type="ARBA" id="ARBA00001928"/>
    </source>
</evidence>
<evidence type="ECO:0000313" key="10">
    <source>
        <dbReference type="EMBL" id="OHB01995.1"/>
    </source>
</evidence>
<evidence type="ECO:0000313" key="11">
    <source>
        <dbReference type="Proteomes" id="UP000178404"/>
    </source>
</evidence>
<dbReference type="SUPFAM" id="SSF56276">
    <property type="entry name" value="S-adenosylmethionine decarboxylase"/>
    <property type="match status" value="1"/>
</dbReference>
<organism evidence="10 11">
    <name type="scientific">Candidatus Zambryskibacteria bacterium RIFCSPLOWO2_01_FULL_35_19</name>
    <dbReference type="NCBI Taxonomy" id="1802757"/>
    <lineage>
        <taxon>Bacteria</taxon>
        <taxon>Candidatus Zambryskiibacteriota</taxon>
    </lineage>
</organism>
<dbReference type="InterPro" id="IPR003826">
    <property type="entry name" value="AdoMetDC_fam_prok"/>
</dbReference>
<protein>
    <recommendedName>
        <fullName evidence="12">S-adenosylmethionine decarboxylase proenzyme</fullName>
    </recommendedName>
</protein>
<evidence type="ECO:0000256" key="7">
    <source>
        <dbReference type="ARBA" id="ARBA00023239"/>
    </source>
</evidence>
<keyword evidence="8" id="KW-0704">Schiff base</keyword>
<evidence type="ECO:0000256" key="5">
    <source>
        <dbReference type="ARBA" id="ARBA00023115"/>
    </source>
</evidence>
<keyword evidence="4" id="KW-0745">Spermidine biosynthesis</keyword>
<sequence>MKKIKPFGHLMTVDLYGCRKGVCDNLDLCYQFMEDIVNKLKMKKQSPPFIFRSDNEIYPDKAGLSGWVPLIESGVQIHTLIPKNFISIDVYSCKKFSTKDIEEFTKNYFSAKEVEVNFVERGVKYNTVT</sequence>
<dbReference type="GO" id="GO:0005829">
    <property type="term" value="C:cytosol"/>
    <property type="evidence" value="ECO:0007669"/>
    <property type="project" value="TreeGrafter"/>
</dbReference>
<dbReference type="InterPro" id="IPR016067">
    <property type="entry name" value="S-AdoMet_deCO2ase_core"/>
</dbReference>
<keyword evidence="7" id="KW-0456">Lyase</keyword>
<dbReference type="AlphaFoldDB" id="A0A1G2TXG2"/>
<name>A0A1G2TXG2_9BACT</name>
<proteinExistence type="predicted"/>
<evidence type="ECO:0000256" key="9">
    <source>
        <dbReference type="ARBA" id="ARBA00023317"/>
    </source>
</evidence>
<reference evidence="10 11" key="1">
    <citation type="journal article" date="2016" name="Nat. Commun.">
        <title>Thousands of microbial genomes shed light on interconnected biogeochemical processes in an aquifer system.</title>
        <authorList>
            <person name="Anantharaman K."/>
            <person name="Brown C.T."/>
            <person name="Hug L.A."/>
            <person name="Sharon I."/>
            <person name="Castelle C.J."/>
            <person name="Probst A.J."/>
            <person name="Thomas B.C."/>
            <person name="Singh A."/>
            <person name="Wilkins M.J."/>
            <person name="Karaoz U."/>
            <person name="Brodie E.L."/>
            <person name="Williams K.H."/>
            <person name="Hubbard S.S."/>
            <person name="Banfield J.F."/>
        </authorList>
    </citation>
    <scope>NUCLEOTIDE SEQUENCE [LARGE SCALE GENOMIC DNA]</scope>
</reference>
<keyword evidence="9" id="KW-0670">Pyruvate</keyword>
<accession>A0A1G2TXG2</accession>
<evidence type="ECO:0000256" key="8">
    <source>
        <dbReference type="ARBA" id="ARBA00023270"/>
    </source>
</evidence>
<gene>
    <name evidence="10" type="ORF">A3A90_02025</name>
</gene>
<keyword evidence="2" id="KW-0210">Decarboxylase</keyword>
<evidence type="ECO:0000256" key="2">
    <source>
        <dbReference type="ARBA" id="ARBA00022793"/>
    </source>
</evidence>
<dbReference type="PANTHER" id="PTHR33866">
    <property type="entry name" value="S-ADENOSYLMETHIONINE DECARBOXYLASE PROENZYME"/>
    <property type="match status" value="1"/>
</dbReference>
<dbReference type="EMBL" id="MHWA01000008">
    <property type="protein sequence ID" value="OHB01995.1"/>
    <property type="molecule type" value="Genomic_DNA"/>
</dbReference>
<dbReference type="GO" id="GO:0004014">
    <property type="term" value="F:adenosylmethionine decarboxylase activity"/>
    <property type="evidence" value="ECO:0007669"/>
    <property type="project" value="InterPro"/>
</dbReference>
<keyword evidence="3" id="KW-0068">Autocatalytic cleavage</keyword>
<evidence type="ECO:0008006" key="12">
    <source>
        <dbReference type="Google" id="ProtNLM"/>
    </source>
</evidence>
<dbReference type="GO" id="GO:0008295">
    <property type="term" value="P:spermidine biosynthetic process"/>
    <property type="evidence" value="ECO:0007669"/>
    <property type="project" value="UniProtKB-KW"/>
</dbReference>
<dbReference type="Pfam" id="PF02675">
    <property type="entry name" value="AdoMet_dc"/>
    <property type="match status" value="1"/>
</dbReference>
<evidence type="ECO:0000256" key="4">
    <source>
        <dbReference type="ARBA" id="ARBA00023066"/>
    </source>
</evidence>
<keyword evidence="5" id="KW-0620">Polyamine biosynthesis</keyword>
<keyword evidence="6" id="KW-0865">Zymogen</keyword>
<dbReference type="Gene3D" id="3.60.90.10">
    <property type="entry name" value="S-adenosylmethionine decarboxylase"/>
    <property type="match status" value="1"/>
</dbReference>
<evidence type="ECO:0000256" key="3">
    <source>
        <dbReference type="ARBA" id="ARBA00022813"/>
    </source>
</evidence>
<dbReference type="PANTHER" id="PTHR33866:SF2">
    <property type="entry name" value="S-ADENOSYLMETHIONINE DECARBOXYLASE PROENZYME"/>
    <property type="match status" value="1"/>
</dbReference>
<evidence type="ECO:0000256" key="6">
    <source>
        <dbReference type="ARBA" id="ARBA00023145"/>
    </source>
</evidence>
<dbReference type="Proteomes" id="UP000178404">
    <property type="component" value="Unassembled WGS sequence"/>
</dbReference>
<comment type="caution">
    <text evidence="10">The sequence shown here is derived from an EMBL/GenBank/DDBJ whole genome shotgun (WGS) entry which is preliminary data.</text>
</comment>
<comment type="cofactor">
    <cofactor evidence="1">
        <name>pyruvate</name>
        <dbReference type="ChEBI" id="CHEBI:15361"/>
    </cofactor>
</comment>